<dbReference type="PANTHER" id="PTHR43685">
    <property type="entry name" value="GLYCOSYLTRANSFERASE"/>
    <property type="match status" value="1"/>
</dbReference>
<dbReference type="Proteomes" id="UP000728647">
    <property type="component" value="Unassembled WGS sequence"/>
</dbReference>
<reference evidence="2" key="1">
    <citation type="submission" date="2020-06" db="EMBL/GenBank/DDBJ databases">
        <title>Haloterrigena sp. nov., an extremely halophilic archaeon isolated from a saline sediment.</title>
        <authorList>
            <person name="Liu B.-B."/>
        </authorList>
    </citation>
    <scope>NUCLEOTIDE SEQUENCE</scope>
    <source>
        <strain evidence="2">SYSU A121-1</strain>
    </source>
</reference>
<dbReference type="CDD" id="cd06433">
    <property type="entry name" value="GT_2_WfgS_like"/>
    <property type="match status" value="1"/>
</dbReference>
<proteinExistence type="predicted"/>
<feature type="domain" description="Glycosyltransferase 2-like" evidence="1">
    <location>
        <begin position="8"/>
        <end position="134"/>
    </location>
</feature>
<gene>
    <name evidence="2" type="ORF">HT576_19670</name>
</gene>
<accession>A0A8J8GNC6</accession>
<dbReference type="PANTHER" id="PTHR43685:SF2">
    <property type="entry name" value="GLYCOSYLTRANSFERASE 2-LIKE DOMAIN-CONTAINING PROTEIN"/>
    <property type="match status" value="1"/>
</dbReference>
<organism evidence="2 3">
    <name type="scientific">Haloterrigena gelatinilytica</name>
    <dbReference type="NCBI Taxonomy" id="2741724"/>
    <lineage>
        <taxon>Archaea</taxon>
        <taxon>Methanobacteriati</taxon>
        <taxon>Methanobacteriota</taxon>
        <taxon>Stenosarchaea group</taxon>
        <taxon>Halobacteria</taxon>
        <taxon>Halobacteriales</taxon>
        <taxon>Natrialbaceae</taxon>
        <taxon>Haloterrigena</taxon>
    </lineage>
</organism>
<dbReference type="EMBL" id="JABURA010000001">
    <property type="protein sequence ID" value="NUB93229.1"/>
    <property type="molecule type" value="Genomic_DNA"/>
</dbReference>
<dbReference type="AlphaFoldDB" id="A0A8J8GNC6"/>
<comment type="caution">
    <text evidence="2">The sequence shown here is derived from an EMBL/GenBank/DDBJ whole genome shotgun (WGS) entry which is preliminary data.</text>
</comment>
<dbReference type="InterPro" id="IPR029044">
    <property type="entry name" value="Nucleotide-diphossugar_trans"/>
</dbReference>
<protein>
    <submittedName>
        <fullName evidence="2">Glycosyltransferase</fullName>
    </submittedName>
</protein>
<evidence type="ECO:0000259" key="1">
    <source>
        <dbReference type="Pfam" id="PF00535"/>
    </source>
</evidence>
<name>A0A8J8GNC6_9EURY</name>
<evidence type="ECO:0000313" key="2">
    <source>
        <dbReference type="EMBL" id="NUB93229.1"/>
    </source>
</evidence>
<dbReference type="InterPro" id="IPR001173">
    <property type="entry name" value="Glyco_trans_2-like"/>
</dbReference>
<dbReference type="OrthoDB" id="46222at2157"/>
<evidence type="ECO:0000313" key="3">
    <source>
        <dbReference type="Proteomes" id="UP000728647"/>
    </source>
</evidence>
<dbReference type="SUPFAM" id="SSF53448">
    <property type="entry name" value="Nucleotide-diphospho-sugar transferases"/>
    <property type="match status" value="1"/>
</dbReference>
<dbReference type="Pfam" id="PF00535">
    <property type="entry name" value="Glycos_transf_2"/>
    <property type="match status" value="1"/>
</dbReference>
<sequence length="307" mass="34847">MSDSPLISIVTPCYNDDQYIREAIESVRNQSYDNCEHIIVDGGSTDDTIDILDSFPEITYISEDDDGIYDAVNKGIEMASGSFVGWLNADDIYVDGAFESFLKAYRDSPSADIIVGNSDVFRDEDDEQVQLKEYRFTDPEKLSRGIIDHNSVALNGCLISADLIESIGLYDSTLDVAGDAEYLIRIASKMPDTVGVPDIVYRYRSHEESITFSDQEFGSVTKVGTEEMIEYLPRYFTDPSVPDQLRSHCRTKYRVRSAMLLRHHLFEMNTSGLVETMSEVLKTDKTWFYWAVTEAVPKSIFRKGMRR</sequence>
<dbReference type="Gene3D" id="3.90.550.10">
    <property type="entry name" value="Spore Coat Polysaccharide Biosynthesis Protein SpsA, Chain A"/>
    <property type="match status" value="1"/>
</dbReference>
<dbReference type="RefSeq" id="WP_174702880.1">
    <property type="nucleotide sequence ID" value="NZ_JABURA010000001.1"/>
</dbReference>
<dbReference type="InterPro" id="IPR050834">
    <property type="entry name" value="Glycosyltransf_2"/>
</dbReference>